<sequence length="96" mass="11321">MNQQTERTELTDKQRGYARYLLKLNIGRRNDVLAKMRPPLREKMRGFMRDVWAQQVAGFEPDVKRLYLERLRNENRLEYNALLPLVAAFEVVGVGV</sequence>
<dbReference type="Proteomes" id="UP001147830">
    <property type="component" value="Unassembled WGS sequence"/>
</dbReference>
<evidence type="ECO:0000313" key="1">
    <source>
        <dbReference type="EMBL" id="MCT7357548.1"/>
    </source>
</evidence>
<reference evidence="1" key="1">
    <citation type="journal article" date="2022" name="Front. Microbiol.">
        <title>Genome-based taxonomic rearrangement of Oceanobacter-related bacteria including the description of Thalassolituus hydrocarbonoclasticus sp. nov. and Thalassolituus pacificus sp. nov. and emended description of the genus Thalassolituus.</title>
        <authorList>
            <person name="Dong C."/>
            <person name="Wei L."/>
            <person name="Wang J."/>
            <person name="Lai Q."/>
            <person name="Huang Z."/>
            <person name="Shao Z."/>
        </authorList>
    </citation>
    <scope>NUCLEOTIDE SEQUENCE</scope>
    <source>
        <strain evidence="1">59MF3M-4</strain>
    </source>
</reference>
<gene>
    <name evidence="1" type="ORF">NYR02_00740</name>
</gene>
<organism evidence="1 2">
    <name type="scientific">Thalassolituus pacificus</name>
    <dbReference type="NCBI Taxonomy" id="2975440"/>
    <lineage>
        <taxon>Bacteria</taxon>
        <taxon>Pseudomonadati</taxon>
        <taxon>Pseudomonadota</taxon>
        <taxon>Gammaproteobacteria</taxon>
        <taxon>Oceanospirillales</taxon>
        <taxon>Oceanospirillaceae</taxon>
        <taxon>Thalassolituus</taxon>
    </lineage>
</organism>
<keyword evidence="2" id="KW-1185">Reference proteome</keyword>
<dbReference type="EMBL" id="JAOANI010000002">
    <property type="protein sequence ID" value="MCT7357548.1"/>
    <property type="molecule type" value="Genomic_DNA"/>
</dbReference>
<name>A0A9X2WBV8_9GAMM</name>
<dbReference type="RefSeq" id="WP_260974481.1">
    <property type="nucleotide sequence ID" value="NZ_JAOANI010000002.1"/>
</dbReference>
<dbReference type="AlphaFoldDB" id="A0A9X2WBV8"/>
<accession>A0A9X2WBV8</accession>
<protein>
    <submittedName>
        <fullName evidence="1">Uncharacterized protein</fullName>
    </submittedName>
</protein>
<comment type="caution">
    <text evidence="1">The sequence shown here is derived from an EMBL/GenBank/DDBJ whole genome shotgun (WGS) entry which is preliminary data.</text>
</comment>
<reference evidence="1" key="2">
    <citation type="submission" date="2022-08" db="EMBL/GenBank/DDBJ databases">
        <authorList>
            <person name="Dong C."/>
        </authorList>
    </citation>
    <scope>NUCLEOTIDE SEQUENCE</scope>
    <source>
        <strain evidence="1">59MF3M-4</strain>
    </source>
</reference>
<evidence type="ECO:0000313" key="2">
    <source>
        <dbReference type="Proteomes" id="UP001147830"/>
    </source>
</evidence>
<proteinExistence type="predicted"/>